<feature type="compositionally biased region" description="Low complexity" evidence="1">
    <location>
        <begin position="34"/>
        <end position="46"/>
    </location>
</feature>
<accession>A0AA40JQ65</accession>
<feature type="non-terminal residue" evidence="2">
    <location>
        <position position="1"/>
    </location>
</feature>
<dbReference type="Proteomes" id="UP000032274">
    <property type="component" value="Unassembled WGS sequence"/>
</dbReference>
<evidence type="ECO:0000313" key="3">
    <source>
        <dbReference type="Proteomes" id="UP000032274"/>
    </source>
</evidence>
<feature type="region of interest" description="Disordered" evidence="1">
    <location>
        <begin position="1"/>
        <end position="139"/>
    </location>
</feature>
<feature type="compositionally biased region" description="Low complexity" evidence="1">
    <location>
        <begin position="58"/>
        <end position="71"/>
    </location>
</feature>
<protein>
    <submittedName>
        <fullName evidence="2">Uncharacterized protein</fullName>
    </submittedName>
</protein>
<evidence type="ECO:0000256" key="1">
    <source>
        <dbReference type="SAM" id="MobiDB-lite"/>
    </source>
</evidence>
<evidence type="ECO:0000313" key="2">
    <source>
        <dbReference type="EMBL" id="KIU01541.1"/>
    </source>
</evidence>
<organism evidence="2 3">
    <name type="scientific">Staphylococcus aureus</name>
    <dbReference type="NCBI Taxonomy" id="1280"/>
    <lineage>
        <taxon>Bacteria</taxon>
        <taxon>Bacillati</taxon>
        <taxon>Bacillota</taxon>
        <taxon>Bacilli</taxon>
        <taxon>Bacillales</taxon>
        <taxon>Staphylococcaceae</taxon>
        <taxon>Staphylococcus</taxon>
    </lineage>
</organism>
<gene>
    <name evidence="2" type="ORF">QU38_01095</name>
</gene>
<sequence length="139" mass="13968">PGTHQRRARGRSALGLPDAVLRGSAAAPDDLRRSQPGGSRAAGRGASRTRRAQGGAGRAAARAAAAAAGAGDPQRSGSARPAAGRGHDPGQAARRDRRHLRAARKPGADRSVRQLAHPGYQCAGSDGGGGPRGLPEEPV</sequence>
<comment type="caution">
    <text evidence="2">The sequence shown here is derived from an EMBL/GenBank/DDBJ whole genome shotgun (WGS) entry which is preliminary data.</text>
</comment>
<dbReference type="AlphaFoldDB" id="A0AA40JQ65"/>
<feature type="compositionally biased region" description="Basic residues" evidence="1">
    <location>
        <begin position="95"/>
        <end position="104"/>
    </location>
</feature>
<reference evidence="2 3" key="1">
    <citation type="submission" date="2015-01" db="EMBL/GenBank/DDBJ databases">
        <title>Characterization of Swiss Staphylococcus aureus strains involved in food poisoning.</title>
        <authorList>
            <person name="Crovadore J."/>
            <person name="Chablais R."/>
            <person name="Tonacini J."/>
            <person name="Schnyder B."/>
            <person name="Lefort F."/>
        </authorList>
    </citation>
    <scope>NUCLEOTIDE SEQUENCE [LARGE SCALE GENOMIC DNA]</scope>
    <source>
        <strain evidence="2 3">SA-120</strain>
    </source>
</reference>
<name>A0AA40JQ65_STAAU</name>
<feature type="compositionally biased region" description="Basic residues" evidence="1">
    <location>
        <begin position="1"/>
        <end position="10"/>
    </location>
</feature>
<dbReference type="EMBL" id="JXIG01000241">
    <property type="protein sequence ID" value="KIU01541.1"/>
    <property type="molecule type" value="Genomic_DNA"/>
</dbReference>
<feature type="non-terminal residue" evidence="2">
    <location>
        <position position="139"/>
    </location>
</feature>
<proteinExistence type="predicted"/>